<organism evidence="1 2">
    <name type="scientific">Streblomastix strix</name>
    <dbReference type="NCBI Taxonomy" id="222440"/>
    <lineage>
        <taxon>Eukaryota</taxon>
        <taxon>Metamonada</taxon>
        <taxon>Preaxostyla</taxon>
        <taxon>Oxymonadida</taxon>
        <taxon>Streblomastigidae</taxon>
        <taxon>Streblomastix</taxon>
    </lineage>
</organism>
<evidence type="ECO:0000313" key="2">
    <source>
        <dbReference type="Proteomes" id="UP000324800"/>
    </source>
</evidence>
<dbReference type="OrthoDB" id="2306477at2759"/>
<sequence>MSDLIEYNVEGGILGLGEFILLEIAFYLIDLEDVQQVVSLCKKTFKLKDHVRFHKSIDNKINIPISITIPTYYSEQYTKKENEFTYTSKNFGCKTFPIDQIITNGLYRCEFKVNKAGSSFGVMKSGLIIPFGKGCGWEPQAKDTAYQNQEGYLYQNRSNIGGNQELKDGDIVAIEVNMAPPRTATLFTNGKQQPVFVNNIPESVQFFFTLSDNNYSTTVLSLKRLEASTSANITGAKEVKWA</sequence>
<reference evidence="1 2" key="1">
    <citation type="submission" date="2019-03" db="EMBL/GenBank/DDBJ databases">
        <title>Single cell metagenomics reveals metabolic interactions within the superorganism composed of flagellate Streblomastix strix and complex community of Bacteroidetes bacteria on its surface.</title>
        <authorList>
            <person name="Treitli S.C."/>
            <person name="Kolisko M."/>
            <person name="Husnik F."/>
            <person name="Keeling P."/>
            <person name="Hampl V."/>
        </authorList>
    </citation>
    <scope>NUCLEOTIDE SEQUENCE [LARGE SCALE GENOMIC DNA]</scope>
    <source>
        <strain evidence="1">ST1C</strain>
    </source>
</reference>
<dbReference type="AlphaFoldDB" id="A0A5J4X513"/>
<dbReference type="EMBL" id="SNRW01000259">
    <property type="protein sequence ID" value="KAA6402280.1"/>
    <property type="molecule type" value="Genomic_DNA"/>
</dbReference>
<proteinExistence type="predicted"/>
<comment type="caution">
    <text evidence="1">The sequence shown here is derived from an EMBL/GenBank/DDBJ whole genome shotgun (WGS) entry which is preliminary data.</text>
</comment>
<evidence type="ECO:0008006" key="3">
    <source>
        <dbReference type="Google" id="ProtNLM"/>
    </source>
</evidence>
<evidence type="ECO:0000313" key="1">
    <source>
        <dbReference type="EMBL" id="KAA6402280.1"/>
    </source>
</evidence>
<accession>A0A5J4X513</accession>
<gene>
    <name evidence="1" type="ORF">EZS28_002192</name>
</gene>
<dbReference type="Gene3D" id="2.60.120.920">
    <property type="match status" value="1"/>
</dbReference>
<dbReference type="Proteomes" id="UP000324800">
    <property type="component" value="Unassembled WGS sequence"/>
</dbReference>
<protein>
    <recommendedName>
        <fullName evidence="3">SPRY domain-containing protein</fullName>
    </recommendedName>
</protein>
<name>A0A5J4X513_9EUKA</name>
<dbReference type="InterPro" id="IPR043136">
    <property type="entry name" value="B30.2/SPRY_sf"/>
</dbReference>